<proteinExistence type="inferred from homology"/>
<dbReference type="Pfam" id="PF03466">
    <property type="entry name" value="LysR_substrate"/>
    <property type="match status" value="1"/>
</dbReference>
<evidence type="ECO:0000313" key="7">
    <source>
        <dbReference type="Proteomes" id="UP000048908"/>
    </source>
</evidence>
<dbReference type="PROSITE" id="PS50931">
    <property type="entry name" value="HTH_LYSR"/>
    <property type="match status" value="1"/>
</dbReference>
<dbReference type="AlphaFoldDB" id="A0A0M6XQ34"/>
<feature type="domain" description="HTH lysR-type" evidence="5">
    <location>
        <begin position="5"/>
        <end position="62"/>
    </location>
</feature>
<dbReference type="PANTHER" id="PTHR30579">
    <property type="entry name" value="TRANSCRIPTIONAL REGULATOR"/>
    <property type="match status" value="1"/>
</dbReference>
<dbReference type="InterPro" id="IPR036388">
    <property type="entry name" value="WH-like_DNA-bd_sf"/>
</dbReference>
<evidence type="ECO:0000256" key="2">
    <source>
        <dbReference type="ARBA" id="ARBA00023015"/>
    </source>
</evidence>
<dbReference type="SUPFAM" id="SSF46785">
    <property type="entry name" value="Winged helix' DNA-binding domain"/>
    <property type="match status" value="1"/>
</dbReference>
<dbReference type="OrthoDB" id="8097684at2"/>
<dbReference type="GO" id="GO:0003700">
    <property type="term" value="F:DNA-binding transcription factor activity"/>
    <property type="evidence" value="ECO:0007669"/>
    <property type="project" value="InterPro"/>
</dbReference>
<dbReference type="RefSeq" id="WP_055681591.1">
    <property type="nucleotide sequence ID" value="NZ_CXPG01000012.1"/>
</dbReference>
<dbReference type="InterPro" id="IPR036390">
    <property type="entry name" value="WH_DNA-bd_sf"/>
</dbReference>
<evidence type="ECO:0000256" key="1">
    <source>
        <dbReference type="ARBA" id="ARBA00009437"/>
    </source>
</evidence>
<accession>A0A0M6XQ34</accession>
<dbReference type="PANTHER" id="PTHR30579:SF7">
    <property type="entry name" value="HTH-TYPE TRANSCRIPTIONAL REGULATOR LRHA-RELATED"/>
    <property type="match status" value="1"/>
</dbReference>
<gene>
    <name evidence="6" type="primary">yofA</name>
    <name evidence="6" type="ORF">JAN5088_00907</name>
</gene>
<dbReference type="GO" id="GO:0003677">
    <property type="term" value="F:DNA binding"/>
    <property type="evidence" value="ECO:0007669"/>
    <property type="project" value="UniProtKB-KW"/>
</dbReference>
<dbReference type="InterPro" id="IPR005119">
    <property type="entry name" value="LysR_subst-bd"/>
</dbReference>
<dbReference type="InterPro" id="IPR050176">
    <property type="entry name" value="LTTR"/>
</dbReference>
<dbReference type="PRINTS" id="PR00039">
    <property type="entry name" value="HTHLYSR"/>
</dbReference>
<keyword evidence="3" id="KW-0238">DNA-binding</keyword>
<keyword evidence="7" id="KW-1185">Reference proteome</keyword>
<dbReference type="STRING" id="282197.SAMN04488517_10486"/>
<dbReference type="Pfam" id="PF00126">
    <property type="entry name" value="HTH_1"/>
    <property type="match status" value="1"/>
</dbReference>
<evidence type="ECO:0000313" key="6">
    <source>
        <dbReference type="EMBL" id="CTQ32144.1"/>
    </source>
</evidence>
<evidence type="ECO:0000256" key="3">
    <source>
        <dbReference type="ARBA" id="ARBA00023125"/>
    </source>
</evidence>
<evidence type="ECO:0000256" key="4">
    <source>
        <dbReference type="ARBA" id="ARBA00023163"/>
    </source>
</evidence>
<dbReference type="Gene3D" id="3.40.190.10">
    <property type="entry name" value="Periplasmic binding protein-like II"/>
    <property type="match status" value="2"/>
</dbReference>
<dbReference type="SUPFAM" id="SSF53850">
    <property type="entry name" value="Periplasmic binding protein-like II"/>
    <property type="match status" value="1"/>
</dbReference>
<evidence type="ECO:0000259" key="5">
    <source>
        <dbReference type="PROSITE" id="PS50931"/>
    </source>
</evidence>
<dbReference type="EMBL" id="CXPG01000012">
    <property type="protein sequence ID" value="CTQ32144.1"/>
    <property type="molecule type" value="Genomic_DNA"/>
</dbReference>
<organism evidence="6 7">
    <name type="scientific">Jannaschia rubra</name>
    <dbReference type="NCBI Taxonomy" id="282197"/>
    <lineage>
        <taxon>Bacteria</taxon>
        <taxon>Pseudomonadati</taxon>
        <taxon>Pseudomonadota</taxon>
        <taxon>Alphaproteobacteria</taxon>
        <taxon>Rhodobacterales</taxon>
        <taxon>Roseobacteraceae</taxon>
        <taxon>Jannaschia</taxon>
    </lineage>
</organism>
<sequence length="304" mass="32560">MARNLDLTALRAFTTVAATGSVTRAAALLHLTQSAVSMQVIRLEQMLDARLLDRTARGVRLTPDGEKALAHARRMLTLNDELLDRMRDVAPEGEIRLGVPHDIVSRCIPAVLRAFAADYPRVRISLLSSVTTTLHQMFAEGRCDVILTTEAAPPAGGTELVRLPLVWVGAEQGTAWTRRPLPLAFENACVFRTRAQDALDAAGIPWDVAISAESSRAVDASVSADLACHVVIDGFDTPETAPVPHGGALPDMGDVGIMLLSADTGRDPTRDRLLEILRDVYGALAPATRRPLVAASGGLARIRS</sequence>
<keyword evidence="4" id="KW-0804">Transcription</keyword>
<comment type="similarity">
    <text evidence="1">Belongs to the LysR transcriptional regulatory family.</text>
</comment>
<dbReference type="Proteomes" id="UP000048908">
    <property type="component" value="Unassembled WGS sequence"/>
</dbReference>
<protein>
    <submittedName>
        <fullName evidence="6">HTH-type transcriptional regulator YofA</fullName>
    </submittedName>
</protein>
<name>A0A0M6XQ34_9RHOB</name>
<keyword evidence="2" id="KW-0805">Transcription regulation</keyword>
<dbReference type="Gene3D" id="1.10.10.10">
    <property type="entry name" value="Winged helix-like DNA-binding domain superfamily/Winged helix DNA-binding domain"/>
    <property type="match status" value="1"/>
</dbReference>
<reference evidence="6 7" key="1">
    <citation type="submission" date="2015-07" db="EMBL/GenBank/DDBJ databases">
        <authorList>
            <person name="Noorani M."/>
        </authorList>
    </citation>
    <scope>NUCLEOTIDE SEQUENCE [LARGE SCALE GENOMIC DNA]</scope>
    <source>
        <strain evidence="6 7">CECT 5088</strain>
    </source>
</reference>
<dbReference type="FunFam" id="1.10.10.10:FF:000001">
    <property type="entry name" value="LysR family transcriptional regulator"/>
    <property type="match status" value="1"/>
</dbReference>
<dbReference type="InterPro" id="IPR000847">
    <property type="entry name" value="LysR_HTH_N"/>
</dbReference>